<name>A0A067K9U4_JATCU</name>
<evidence type="ECO:0000256" key="2">
    <source>
        <dbReference type="ARBA" id="ARBA00022737"/>
    </source>
</evidence>
<dbReference type="AlphaFoldDB" id="A0A067K9U4"/>
<dbReference type="Proteomes" id="UP000027138">
    <property type="component" value="Unassembled WGS sequence"/>
</dbReference>
<dbReference type="InterPro" id="IPR011992">
    <property type="entry name" value="EF-hand-dom_pair"/>
</dbReference>
<dbReference type="GO" id="GO:0005509">
    <property type="term" value="F:calcium ion binding"/>
    <property type="evidence" value="ECO:0007669"/>
    <property type="project" value="InterPro"/>
</dbReference>
<dbReference type="PROSITE" id="PS50222">
    <property type="entry name" value="EF_HAND_2"/>
    <property type="match status" value="2"/>
</dbReference>
<evidence type="ECO:0000256" key="1">
    <source>
        <dbReference type="ARBA" id="ARBA00022723"/>
    </source>
</evidence>
<dbReference type="EMBL" id="KK914568">
    <property type="protein sequence ID" value="KDP33016.1"/>
    <property type="molecule type" value="Genomic_DNA"/>
</dbReference>
<feature type="domain" description="EF-hand" evidence="4">
    <location>
        <begin position="161"/>
        <end position="195"/>
    </location>
</feature>
<organism evidence="5 6">
    <name type="scientific">Jatropha curcas</name>
    <name type="common">Barbados nut</name>
    <dbReference type="NCBI Taxonomy" id="180498"/>
    <lineage>
        <taxon>Eukaryota</taxon>
        <taxon>Viridiplantae</taxon>
        <taxon>Streptophyta</taxon>
        <taxon>Embryophyta</taxon>
        <taxon>Tracheophyta</taxon>
        <taxon>Spermatophyta</taxon>
        <taxon>Magnoliopsida</taxon>
        <taxon>eudicotyledons</taxon>
        <taxon>Gunneridae</taxon>
        <taxon>Pentapetalae</taxon>
        <taxon>rosids</taxon>
        <taxon>fabids</taxon>
        <taxon>Malpighiales</taxon>
        <taxon>Euphorbiaceae</taxon>
        <taxon>Crotonoideae</taxon>
        <taxon>Jatropheae</taxon>
        <taxon>Jatropha</taxon>
    </lineage>
</organism>
<dbReference type="PANTHER" id="PTHR10891">
    <property type="entry name" value="EF-HAND CALCIUM-BINDING DOMAIN CONTAINING PROTEIN"/>
    <property type="match status" value="1"/>
</dbReference>
<proteinExistence type="predicted"/>
<dbReference type="STRING" id="180498.A0A067K9U4"/>
<dbReference type="InterPro" id="IPR018247">
    <property type="entry name" value="EF_Hand_1_Ca_BS"/>
</dbReference>
<dbReference type="SUPFAM" id="SSF47473">
    <property type="entry name" value="EF-hand"/>
    <property type="match status" value="1"/>
</dbReference>
<gene>
    <name evidence="5" type="ORF">JCGZ_13047</name>
</gene>
<evidence type="ECO:0000259" key="4">
    <source>
        <dbReference type="PROSITE" id="PS50222"/>
    </source>
</evidence>
<keyword evidence="2" id="KW-0677">Repeat</keyword>
<reference evidence="5 6" key="1">
    <citation type="journal article" date="2014" name="PLoS ONE">
        <title>Global Analysis of Gene Expression Profiles in Physic Nut (Jatropha curcas L.) Seedlings Exposed to Salt Stress.</title>
        <authorList>
            <person name="Zhang L."/>
            <person name="Zhang C."/>
            <person name="Wu P."/>
            <person name="Chen Y."/>
            <person name="Li M."/>
            <person name="Jiang H."/>
            <person name="Wu G."/>
        </authorList>
    </citation>
    <scope>NUCLEOTIDE SEQUENCE [LARGE SCALE GENOMIC DNA]</scope>
    <source>
        <strain evidence="6">cv. GZQX0401</strain>
        <tissue evidence="5">Young leaves</tissue>
    </source>
</reference>
<accession>A0A067K9U4</accession>
<dbReference type="SMART" id="SM00054">
    <property type="entry name" value="EFh"/>
    <property type="match status" value="2"/>
</dbReference>
<dbReference type="InterPro" id="IPR002048">
    <property type="entry name" value="EF_hand_dom"/>
</dbReference>
<dbReference type="CDD" id="cd00051">
    <property type="entry name" value="EFh"/>
    <property type="match status" value="1"/>
</dbReference>
<feature type="domain" description="EF-hand" evidence="4">
    <location>
        <begin position="123"/>
        <end position="158"/>
    </location>
</feature>
<dbReference type="PROSITE" id="PS00018">
    <property type="entry name" value="EF_HAND_1"/>
    <property type="match status" value="2"/>
</dbReference>
<dbReference type="FunFam" id="1.10.238.10:FF:000001">
    <property type="entry name" value="Calmodulin 1"/>
    <property type="match status" value="1"/>
</dbReference>
<keyword evidence="3" id="KW-0106">Calcium</keyword>
<evidence type="ECO:0000313" key="6">
    <source>
        <dbReference type="Proteomes" id="UP000027138"/>
    </source>
</evidence>
<dbReference type="OrthoDB" id="26525at2759"/>
<dbReference type="Gene3D" id="1.10.238.10">
    <property type="entry name" value="EF-hand"/>
    <property type="match status" value="1"/>
</dbReference>
<evidence type="ECO:0000313" key="5">
    <source>
        <dbReference type="EMBL" id="KDP33016.1"/>
    </source>
</evidence>
<dbReference type="InterPro" id="IPR039647">
    <property type="entry name" value="EF_hand_pair_protein_CML-like"/>
</dbReference>
<keyword evidence="6" id="KW-1185">Reference proteome</keyword>
<dbReference type="Pfam" id="PF13499">
    <property type="entry name" value="EF-hand_7"/>
    <property type="match status" value="1"/>
</dbReference>
<sequence>MESAMAQNLQKSSYNELLLTSIDILFCEDKVSHIQKFFSRFWFSLRSQLSFGNSRRWEENKNQESESSNQQHHCGVKRDDKSLCREEVEMVMGKLGLFCSPEGEKLNEFIGFNELSGLFNEEPSLEEVKEAFNVFDENTDGFIDAKELQIVLCRFGLKEGFELENCRNMIRAYDQNGDGKIDFSEFVKFMENSFS</sequence>
<keyword evidence="1" id="KW-0479">Metal-binding</keyword>
<evidence type="ECO:0000256" key="3">
    <source>
        <dbReference type="ARBA" id="ARBA00022837"/>
    </source>
</evidence>
<protein>
    <recommendedName>
        <fullName evidence="4">EF-hand domain-containing protein</fullName>
    </recommendedName>
</protein>